<dbReference type="Pfam" id="PF07992">
    <property type="entry name" value="Pyr_redox_2"/>
    <property type="match status" value="1"/>
</dbReference>
<organism evidence="6 7">
    <name type="scientific">Ancylomarina euxinus</name>
    <dbReference type="NCBI Taxonomy" id="2283627"/>
    <lineage>
        <taxon>Bacteria</taxon>
        <taxon>Pseudomonadati</taxon>
        <taxon>Bacteroidota</taxon>
        <taxon>Bacteroidia</taxon>
        <taxon>Marinilabiliales</taxon>
        <taxon>Marinifilaceae</taxon>
        <taxon>Ancylomarina</taxon>
    </lineage>
</organism>
<dbReference type="GO" id="GO:0051536">
    <property type="term" value="F:iron-sulfur cluster binding"/>
    <property type="evidence" value="ECO:0007669"/>
    <property type="project" value="UniProtKB-KW"/>
</dbReference>
<evidence type="ECO:0000259" key="5">
    <source>
        <dbReference type="Pfam" id="PF13183"/>
    </source>
</evidence>
<keyword evidence="1" id="KW-0479">Metal-binding</keyword>
<keyword evidence="2" id="KW-0408">Iron</keyword>
<proteinExistence type="predicted"/>
<evidence type="ECO:0000256" key="2">
    <source>
        <dbReference type="ARBA" id="ARBA00023004"/>
    </source>
</evidence>
<dbReference type="GO" id="GO:0016491">
    <property type="term" value="F:oxidoreductase activity"/>
    <property type="evidence" value="ECO:0007669"/>
    <property type="project" value="InterPro"/>
</dbReference>
<dbReference type="Gene3D" id="1.10.1060.10">
    <property type="entry name" value="Alpha-helical ferredoxin"/>
    <property type="match status" value="1"/>
</dbReference>
<dbReference type="AlphaFoldDB" id="A0A425XXU9"/>
<accession>A0A425XXU9</accession>
<dbReference type="InterPro" id="IPR017900">
    <property type="entry name" value="4Fe4S_Fe_S_CS"/>
</dbReference>
<dbReference type="Proteomes" id="UP000285794">
    <property type="component" value="Unassembled WGS sequence"/>
</dbReference>
<keyword evidence="3" id="KW-0411">Iron-sulfur</keyword>
<evidence type="ECO:0000256" key="1">
    <source>
        <dbReference type="ARBA" id="ARBA00022723"/>
    </source>
</evidence>
<evidence type="ECO:0000313" key="7">
    <source>
        <dbReference type="Proteomes" id="UP000285794"/>
    </source>
</evidence>
<dbReference type="InterPro" id="IPR023753">
    <property type="entry name" value="FAD/NAD-binding_dom"/>
</dbReference>
<dbReference type="EMBL" id="QQWG01000019">
    <property type="protein sequence ID" value="RRG19539.1"/>
    <property type="molecule type" value="Genomic_DNA"/>
</dbReference>
<name>A0A425XXU9_9BACT</name>
<keyword evidence="7" id="KW-1185">Reference proteome</keyword>
<dbReference type="OrthoDB" id="9803192at2"/>
<dbReference type="Pfam" id="PF13183">
    <property type="entry name" value="Fer4_8"/>
    <property type="match status" value="1"/>
</dbReference>
<dbReference type="SUPFAM" id="SSF51971">
    <property type="entry name" value="Nucleotide-binding domain"/>
    <property type="match status" value="1"/>
</dbReference>
<gene>
    <name evidence="6" type="ORF">DWB61_15115</name>
</gene>
<evidence type="ECO:0000256" key="3">
    <source>
        <dbReference type="ARBA" id="ARBA00023014"/>
    </source>
</evidence>
<reference evidence="6 7" key="1">
    <citation type="submission" date="2018-07" db="EMBL/GenBank/DDBJ databases">
        <title>Draft genome sequence of Ancylomarina sp. M1P.</title>
        <authorList>
            <person name="Yadav S."/>
            <person name="Villanueva L."/>
            <person name="Damste J.S.S."/>
        </authorList>
    </citation>
    <scope>NUCLEOTIDE SEQUENCE [LARGE SCALE GENOMIC DNA]</scope>
    <source>
        <strain evidence="6 7">M1P</strain>
    </source>
</reference>
<dbReference type="InterPro" id="IPR036188">
    <property type="entry name" value="FAD/NAD-bd_sf"/>
</dbReference>
<feature type="domain" description="4Fe-4S ferredoxin-type" evidence="5">
    <location>
        <begin position="24"/>
        <end position="85"/>
    </location>
</feature>
<dbReference type="GO" id="GO:0046872">
    <property type="term" value="F:metal ion binding"/>
    <property type="evidence" value="ECO:0007669"/>
    <property type="project" value="UniProtKB-KW"/>
</dbReference>
<evidence type="ECO:0000259" key="4">
    <source>
        <dbReference type="Pfam" id="PF07992"/>
    </source>
</evidence>
<protein>
    <submittedName>
        <fullName evidence="6">4Fe-4S dicluster domain-containing protein</fullName>
    </submittedName>
</protein>
<dbReference type="PRINTS" id="PR00419">
    <property type="entry name" value="ADXRDTASE"/>
</dbReference>
<dbReference type="Gene3D" id="3.50.50.60">
    <property type="entry name" value="FAD/NAD(P)-binding domain"/>
    <property type="match status" value="3"/>
</dbReference>
<comment type="caution">
    <text evidence="6">The sequence shown here is derived from an EMBL/GenBank/DDBJ whole genome shotgun (WGS) entry which is preliminary data.</text>
</comment>
<dbReference type="InterPro" id="IPR009051">
    <property type="entry name" value="Helical_ferredxn"/>
</dbReference>
<dbReference type="PANTHER" id="PTHR42783">
    <property type="entry name" value="GLUTAMATE SYNTHASE [NADPH] SMALL CHAIN"/>
    <property type="match status" value="1"/>
</dbReference>
<dbReference type="RefSeq" id="WP_125031726.1">
    <property type="nucleotide sequence ID" value="NZ_JAPXVP010000017.1"/>
</dbReference>
<dbReference type="InterPro" id="IPR017896">
    <property type="entry name" value="4Fe4S_Fe-S-bd"/>
</dbReference>
<dbReference type="SUPFAM" id="SSF46548">
    <property type="entry name" value="alpha-helical ferredoxin"/>
    <property type="match status" value="1"/>
</dbReference>
<dbReference type="PANTHER" id="PTHR42783:SF3">
    <property type="entry name" value="GLUTAMATE SYNTHASE [NADPH] SMALL CHAIN-RELATED"/>
    <property type="match status" value="1"/>
</dbReference>
<evidence type="ECO:0000313" key="6">
    <source>
        <dbReference type="EMBL" id="RRG19539.1"/>
    </source>
</evidence>
<feature type="domain" description="FAD/NAD(P)-binding" evidence="4">
    <location>
        <begin position="163"/>
        <end position="454"/>
    </location>
</feature>
<dbReference type="PROSITE" id="PS00198">
    <property type="entry name" value="4FE4S_FER_1"/>
    <property type="match status" value="1"/>
</dbReference>
<sequence length="474" mass="52783">MSKAEFKYENQGNGELQDLIKQAFTCLACGKCSGGCPMVYLFPEQYNPHKVLDKLVENPEEALASKEIWFCASCYKCHNKCPQGIELPEVFLKLRRIALKQNGMGNLRVLIDDLHGRIPFYKLFFRVCYHPEKIHLGKVELDSLFEKSASEYKLEQIPSTREKIAIIGSGPAGLFAACELRRKGYQVTVFESRQKAGGMFQLTIPEFRLESEIVDQNIDLVKSLGIEIKTNVRIGKDILFNTLFEDGFQSVFIASGAHRCLHLNIEGENLPQVMTSLEFLEASKSGILKAVKNKFVVIGGGNTAMEIATSALRYGAKEVCVLYRRSKDEIPADINELREVEEHGVKIHYQVSPLRFIGDEKLRGIECIKMELGHPDLSGRRRPVPIKASNFIINADMAVVAIGEKPDLGYLPDEVKLNKNGTISINPLSMETSMKGVFAGGDVIWGSASVAEAIMAAGRAVDGMDQYLIEKRKA</sequence>